<feature type="compositionally biased region" description="Polar residues" evidence="1">
    <location>
        <begin position="100"/>
        <end position="113"/>
    </location>
</feature>
<feature type="compositionally biased region" description="Polar residues" evidence="1">
    <location>
        <begin position="75"/>
        <end position="85"/>
    </location>
</feature>
<evidence type="ECO:0000256" key="1">
    <source>
        <dbReference type="SAM" id="MobiDB-lite"/>
    </source>
</evidence>
<sequence>MRSNRPPWQVEEFLQFSPSPVGIPGALLATKKLRSLRQANTSNNVKGMNQVQDDSDGGGNTGGSAVESANGASIDPNNTLSTQSGVDVEPAQPLGDNLGKHQSSGTRDIQPPSSRDGGYEMSDMSGSHSSSSPSPGVTPATKLEK</sequence>
<evidence type="ECO:0000313" key="2">
    <source>
        <dbReference type="EMBL" id="EAT86788.2"/>
    </source>
</evidence>
<gene>
    <name evidence="2" type="ORF">SNOG_05724</name>
</gene>
<evidence type="ECO:0000313" key="3">
    <source>
        <dbReference type="Proteomes" id="UP000001055"/>
    </source>
</evidence>
<proteinExistence type="predicted"/>
<dbReference type="KEGG" id="pno:SNOG_05724"/>
<dbReference type="AlphaFoldDB" id="Q0UR90"/>
<feature type="region of interest" description="Disordered" evidence="1">
    <location>
        <begin position="39"/>
        <end position="145"/>
    </location>
</feature>
<accession>Q0UR90</accession>
<dbReference type="EMBL" id="CH445332">
    <property type="protein sequence ID" value="EAT86788.2"/>
    <property type="molecule type" value="Genomic_DNA"/>
</dbReference>
<reference evidence="3" key="1">
    <citation type="journal article" date="2007" name="Plant Cell">
        <title>Dothideomycete-plant interactions illuminated by genome sequencing and EST analysis of the wheat pathogen Stagonospora nodorum.</title>
        <authorList>
            <person name="Hane J.K."/>
            <person name="Lowe R.G."/>
            <person name="Solomon P.S."/>
            <person name="Tan K.C."/>
            <person name="Schoch C.L."/>
            <person name="Spatafora J.W."/>
            <person name="Crous P.W."/>
            <person name="Kodira C."/>
            <person name="Birren B.W."/>
            <person name="Galagan J.E."/>
            <person name="Torriani S.F."/>
            <person name="McDonald B.A."/>
            <person name="Oliver R.P."/>
        </authorList>
    </citation>
    <scope>NUCLEOTIDE SEQUENCE [LARGE SCALE GENOMIC DNA]</scope>
    <source>
        <strain evidence="3">SN15 / ATCC MYA-4574 / FGSC 10173</strain>
    </source>
</reference>
<protein>
    <submittedName>
        <fullName evidence="2">Uncharacterized protein</fullName>
    </submittedName>
</protein>
<feature type="compositionally biased region" description="Polar residues" evidence="1">
    <location>
        <begin position="39"/>
        <end position="52"/>
    </location>
</feature>
<dbReference type="GeneID" id="5972997"/>
<name>Q0UR90_PHANO</name>
<dbReference type="InParanoid" id="Q0UR90"/>
<dbReference type="Proteomes" id="UP000001055">
    <property type="component" value="Unassembled WGS sequence"/>
</dbReference>
<dbReference type="RefSeq" id="XP_001796120.1">
    <property type="nucleotide sequence ID" value="XM_001796068.1"/>
</dbReference>
<dbReference type="VEuPathDB" id="FungiDB:JI435_057240"/>
<feature type="compositionally biased region" description="Low complexity" evidence="1">
    <location>
        <begin position="121"/>
        <end position="135"/>
    </location>
</feature>
<organism evidence="2 3">
    <name type="scientific">Phaeosphaeria nodorum (strain SN15 / ATCC MYA-4574 / FGSC 10173)</name>
    <name type="common">Glume blotch fungus</name>
    <name type="synonym">Parastagonospora nodorum</name>
    <dbReference type="NCBI Taxonomy" id="321614"/>
    <lineage>
        <taxon>Eukaryota</taxon>
        <taxon>Fungi</taxon>
        <taxon>Dikarya</taxon>
        <taxon>Ascomycota</taxon>
        <taxon>Pezizomycotina</taxon>
        <taxon>Dothideomycetes</taxon>
        <taxon>Pleosporomycetidae</taxon>
        <taxon>Pleosporales</taxon>
        <taxon>Pleosporineae</taxon>
        <taxon>Phaeosphaeriaceae</taxon>
        <taxon>Parastagonospora</taxon>
    </lineage>
</organism>